<feature type="region of interest" description="Disordered" evidence="1">
    <location>
        <begin position="52"/>
        <end position="96"/>
    </location>
</feature>
<accession>A0A0F8WYE0</accession>
<gene>
    <name evidence="2" type="ORF">LCGC14_3010190</name>
</gene>
<feature type="compositionally biased region" description="Basic and acidic residues" evidence="1">
    <location>
        <begin position="52"/>
        <end position="70"/>
    </location>
</feature>
<sequence length="96" mass="10819">MSTAWLEENMIAVVANADAETVASNWVHCDRSNWRVYPGGLKKEYTGMMVRPDLHEMRHPQEYEKSKGGDKAPGSPKPEQDDAFIDNNDPVSIEDL</sequence>
<proteinExistence type="predicted"/>
<evidence type="ECO:0000313" key="2">
    <source>
        <dbReference type="EMBL" id="KKK61852.1"/>
    </source>
</evidence>
<name>A0A0F8WYE0_9ZZZZ</name>
<organism evidence="2">
    <name type="scientific">marine sediment metagenome</name>
    <dbReference type="NCBI Taxonomy" id="412755"/>
    <lineage>
        <taxon>unclassified sequences</taxon>
        <taxon>metagenomes</taxon>
        <taxon>ecological metagenomes</taxon>
    </lineage>
</organism>
<protein>
    <submittedName>
        <fullName evidence="2">Uncharacterized protein</fullName>
    </submittedName>
</protein>
<evidence type="ECO:0000256" key="1">
    <source>
        <dbReference type="SAM" id="MobiDB-lite"/>
    </source>
</evidence>
<reference evidence="2" key="1">
    <citation type="journal article" date="2015" name="Nature">
        <title>Complex archaea that bridge the gap between prokaryotes and eukaryotes.</title>
        <authorList>
            <person name="Spang A."/>
            <person name="Saw J.H."/>
            <person name="Jorgensen S.L."/>
            <person name="Zaremba-Niedzwiedzka K."/>
            <person name="Martijn J."/>
            <person name="Lind A.E."/>
            <person name="van Eijk R."/>
            <person name="Schleper C."/>
            <person name="Guy L."/>
            <person name="Ettema T.J."/>
        </authorList>
    </citation>
    <scope>NUCLEOTIDE SEQUENCE</scope>
</reference>
<dbReference type="EMBL" id="LAZR01062284">
    <property type="protein sequence ID" value="KKK61852.1"/>
    <property type="molecule type" value="Genomic_DNA"/>
</dbReference>
<dbReference type="AlphaFoldDB" id="A0A0F8WYE0"/>
<comment type="caution">
    <text evidence="2">The sequence shown here is derived from an EMBL/GenBank/DDBJ whole genome shotgun (WGS) entry which is preliminary data.</text>
</comment>